<evidence type="ECO:0000313" key="9">
    <source>
        <dbReference type="EMBL" id="KAK7937950.1"/>
    </source>
</evidence>
<feature type="compositionally biased region" description="Basic and acidic residues" evidence="6">
    <location>
        <begin position="401"/>
        <end position="422"/>
    </location>
</feature>
<feature type="transmembrane region" description="Helical" evidence="7">
    <location>
        <begin position="167"/>
        <end position="192"/>
    </location>
</feature>
<evidence type="ECO:0000256" key="7">
    <source>
        <dbReference type="SAM" id="Phobius"/>
    </source>
</evidence>
<dbReference type="InterPro" id="IPR052337">
    <property type="entry name" value="SAT4-like"/>
</dbReference>
<comment type="similarity">
    <text evidence="5">Belongs to the SAT4 family.</text>
</comment>
<evidence type="ECO:0000256" key="3">
    <source>
        <dbReference type="ARBA" id="ARBA00022989"/>
    </source>
</evidence>
<feature type="transmembrane region" description="Helical" evidence="7">
    <location>
        <begin position="126"/>
        <end position="147"/>
    </location>
</feature>
<dbReference type="Proteomes" id="UP001391051">
    <property type="component" value="Unassembled WGS sequence"/>
</dbReference>
<dbReference type="Pfam" id="PF20684">
    <property type="entry name" value="Fung_rhodopsin"/>
    <property type="match status" value="1"/>
</dbReference>
<comment type="caution">
    <text evidence="9">The sequence shown here is derived from an EMBL/GenBank/DDBJ whole genome shotgun (WGS) entry which is preliminary data.</text>
</comment>
<feature type="transmembrane region" description="Helical" evidence="7">
    <location>
        <begin position="90"/>
        <end position="114"/>
    </location>
</feature>
<proteinExistence type="inferred from homology"/>
<comment type="subcellular location">
    <subcellularLocation>
        <location evidence="1">Membrane</location>
        <topology evidence="1">Multi-pass membrane protein</topology>
    </subcellularLocation>
</comment>
<dbReference type="RefSeq" id="XP_066693278.1">
    <property type="nucleotide sequence ID" value="XM_066851040.1"/>
</dbReference>
<protein>
    <recommendedName>
        <fullName evidence="8">Rhodopsin domain-containing protein</fullName>
    </recommendedName>
</protein>
<dbReference type="PANTHER" id="PTHR33048:SF96">
    <property type="entry name" value="INTEGRAL MEMBRANE PROTEIN"/>
    <property type="match status" value="1"/>
</dbReference>
<keyword evidence="2 7" id="KW-0812">Transmembrane</keyword>
<feature type="transmembrane region" description="Helical" evidence="7">
    <location>
        <begin position="14"/>
        <end position="35"/>
    </location>
</feature>
<keyword evidence="10" id="KW-1185">Reference proteome</keyword>
<dbReference type="PANTHER" id="PTHR33048">
    <property type="entry name" value="PTH11-LIKE INTEGRAL MEMBRANE PROTEIN (AFU_ORTHOLOGUE AFUA_5G11245)"/>
    <property type="match status" value="1"/>
</dbReference>
<dbReference type="EMBL" id="JAQQWE010000010">
    <property type="protein sequence ID" value="KAK7937950.1"/>
    <property type="molecule type" value="Genomic_DNA"/>
</dbReference>
<feature type="region of interest" description="Disordered" evidence="6">
    <location>
        <begin position="286"/>
        <end position="309"/>
    </location>
</feature>
<gene>
    <name evidence="9" type="ORF">PG986_014818</name>
</gene>
<feature type="region of interest" description="Disordered" evidence="6">
    <location>
        <begin position="387"/>
        <end position="441"/>
    </location>
</feature>
<evidence type="ECO:0000256" key="2">
    <source>
        <dbReference type="ARBA" id="ARBA00022692"/>
    </source>
</evidence>
<feature type="transmembrane region" description="Helical" evidence="7">
    <location>
        <begin position="204"/>
        <end position="228"/>
    </location>
</feature>
<evidence type="ECO:0000256" key="4">
    <source>
        <dbReference type="ARBA" id="ARBA00023136"/>
    </source>
</evidence>
<feature type="domain" description="Rhodopsin" evidence="8">
    <location>
        <begin position="31"/>
        <end position="270"/>
    </location>
</feature>
<organism evidence="9 10">
    <name type="scientific">Apiospora aurea</name>
    <dbReference type="NCBI Taxonomy" id="335848"/>
    <lineage>
        <taxon>Eukaryota</taxon>
        <taxon>Fungi</taxon>
        <taxon>Dikarya</taxon>
        <taxon>Ascomycota</taxon>
        <taxon>Pezizomycotina</taxon>
        <taxon>Sordariomycetes</taxon>
        <taxon>Xylariomycetidae</taxon>
        <taxon>Amphisphaeriales</taxon>
        <taxon>Apiosporaceae</taxon>
        <taxon>Apiospora</taxon>
    </lineage>
</organism>
<evidence type="ECO:0000313" key="10">
    <source>
        <dbReference type="Proteomes" id="UP001391051"/>
    </source>
</evidence>
<accession>A0ABR1PU27</accession>
<evidence type="ECO:0000256" key="5">
    <source>
        <dbReference type="ARBA" id="ARBA00038359"/>
    </source>
</evidence>
<evidence type="ECO:0000259" key="8">
    <source>
        <dbReference type="Pfam" id="PF20684"/>
    </source>
</evidence>
<sequence>MADGVDIPNRGPELQAVCIALLALAVTTVVLRCYTRIFILRAFGLDDGVMVFATVSFVLFTSSALTGVHYGTGRHHKDLAKLDIQEAMKYWWFCYIWYCITMITSKISIGVFLLRITVVKAHKWIIYVLLFLSVITGVVFFFVTLLQCQPLYYFWDKDSPGTCVSPSIIAALTYLYSAFSVLCDFTFALLPLHMIMGLQMRKSIKYSLVPILGMACVASIAVVVRFVFVHTFEEPDFLWATVDIAIWSDVEQGLAICAGCLATLQPLIKRTAQSVGLWSIHTGPGASASGLPPQTIGSMDRHKASRARAARENGNFTLATFQRVSEDDEEDLDLEGNHRRGGGGESKSGVTCGTPNTGDNGNDGNGDNKSIHNNKVGIFTTTTVTVKKEPAHNDGSGMYSHFDDSEERLTHKSSKDFIEEGGPRISPRSPLDSVPPHKRAL</sequence>
<keyword evidence="3 7" id="KW-1133">Transmembrane helix</keyword>
<dbReference type="GeneID" id="92084102"/>
<name>A0ABR1PU27_9PEZI</name>
<dbReference type="InterPro" id="IPR049326">
    <property type="entry name" value="Rhodopsin_dom_fungi"/>
</dbReference>
<feature type="compositionally biased region" description="Low complexity" evidence="6">
    <location>
        <begin position="351"/>
        <end position="368"/>
    </location>
</feature>
<keyword evidence="4 7" id="KW-0472">Membrane</keyword>
<feature type="transmembrane region" description="Helical" evidence="7">
    <location>
        <begin position="47"/>
        <end position="70"/>
    </location>
</feature>
<reference evidence="9 10" key="1">
    <citation type="submission" date="2023-01" db="EMBL/GenBank/DDBJ databases">
        <title>Analysis of 21 Apiospora genomes using comparative genomics revels a genus with tremendous synthesis potential of carbohydrate active enzymes and secondary metabolites.</title>
        <authorList>
            <person name="Sorensen T."/>
        </authorList>
    </citation>
    <scope>NUCLEOTIDE SEQUENCE [LARGE SCALE GENOMIC DNA]</scope>
    <source>
        <strain evidence="9 10">CBS 24483</strain>
    </source>
</reference>
<feature type="region of interest" description="Disordered" evidence="6">
    <location>
        <begin position="325"/>
        <end position="372"/>
    </location>
</feature>
<evidence type="ECO:0000256" key="1">
    <source>
        <dbReference type="ARBA" id="ARBA00004141"/>
    </source>
</evidence>
<evidence type="ECO:0000256" key="6">
    <source>
        <dbReference type="SAM" id="MobiDB-lite"/>
    </source>
</evidence>